<gene>
    <name evidence="1" type="ORF">E5676_scaffold307G00040</name>
</gene>
<proteinExistence type="predicted"/>
<dbReference type="EMBL" id="SSTD01006538">
    <property type="protein sequence ID" value="TYK19780.1"/>
    <property type="molecule type" value="Genomic_DNA"/>
</dbReference>
<dbReference type="AlphaFoldDB" id="A0A5D3D8I7"/>
<protein>
    <recommendedName>
        <fullName evidence="3">Mitochondrial protein</fullName>
    </recommendedName>
</protein>
<evidence type="ECO:0008006" key="3">
    <source>
        <dbReference type="Google" id="ProtNLM"/>
    </source>
</evidence>
<organism evidence="1 2">
    <name type="scientific">Cucumis melo var. makuwa</name>
    <name type="common">Oriental melon</name>
    <dbReference type="NCBI Taxonomy" id="1194695"/>
    <lineage>
        <taxon>Eukaryota</taxon>
        <taxon>Viridiplantae</taxon>
        <taxon>Streptophyta</taxon>
        <taxon>Embryophyta</taxon>
        <taxon>Tracheophyta</taxon>
        <taxon>Spermatophyta</taxon>
        <taxon>Magnoliopsida</taxon>
        <taxon>eudicotyledons</taxon>
        <taxon>Gunneridae</taxon>
        <taxon>Pentapetalae</taxon>
        <taxon>rosids</taxon>
        <taxon>fabids</taxon>
        <taxon>Cucurbitales</taxon>
        <taxon>Cucurbitaceae</taxon>
        <taxon>Benincaseae</taxon>
        <taxon>Cucumis</taxon>
    </lineage>
</organism>
<evidence type="ECO:0000313" key="2">
    <source>
        <dbReference type="Proteomes" id="UP000321947"/>
    </source>
</evidence>
<dbReference type="PANTHER" id="PTHR11439">
    <property type="entry name" value="GAG-POL-RELATED RETROTRANSPOSON"/>
    <property type="match status" value="1"/>
</dbReference>
<comment type="caution">
    <text evidence="1">The sequence shown here is derived from an EMBL/GenBank/DDBJ whole genome shotgun (WGS) entry which is preliminary data.</text>
</comment>
<dbReference type="Proteomes" id="UP000321947">
    <property type="component" value="Unassembled WGS sequence"/>
</dbReference>
<dbReference type="PANTHER" id="PTHR11439:SF463">
    <property type="entry name" value="REVERSE TRANSCRIPTASE TY1_COPIA-TYPE DOMAIN-CONTAINING PROTEIN"/>
    <property type="match status" value="1"/>
</dbReference>
<sequence>MIESLLYLTSSRSDIAYAIGICARFQSDPHASHLAVVKRIIKYVHRTSDFGVLYSYDTNSILVGYCDADWARCLDGRRSTSKGCFFLGNNLISWVDSLVDDQPPVPDPDLVGESTKNLDGNFDDHANQNIADVDTHLEPTDTCACDNIEPDIPLNIPSVPIDGILFYLKESVQRWKYVVQRQIADEVGLSKTISNVGLFYLQLIKKFIVNLSSDFNNPSVSLSVKYVILHKIDIANLFPSSHASSVSITLGTFLYQICNDETVDAGLLLIHLNVEILTPVDALGPDPKTLSLNYRLFQGSHVSNIEHDMRPLRNPHMFDTEDVDENDEGFFVHRGLASRIINILTPESHALSTSINLLSDKHLEVNLLVRHLKTLIPSSSIETQDQE</sequence>
<name>A0A5D3D8I7_CUCMM</name>
<evidence type="ECO:0000313" key="1">
    <source>
        <dbReference type="EMBL" id="TYK19780.1"/>
    </source>
</evidence>
<reference evidence="1 2" key="1">
    <citation type="submission" date="2019-08" db="EMBL/GenBank/DDBJ databases">
        <title>Draft genome sequences of two oriental melons (Cucumis melo L. var makuwa).</title>
        <authorList>
            <person name="Kwon S.-Y."/>
        </authorList>
    </citation>
    <scope>NUCLEOTIDE SEQUENCE [LARGE SCALE GENOMIC DNA]</scope>
    <source>
        <strain evidence="2">cv. Chang Bougi</strain>
        <tissue evidence="1">Leaf</tissue>
    </source>
</reference>
<accession>A0A5D3D8I7</accession>